<keyword evidence="7" id="KW-1185">Reference proteome</keyword>
<dbReference type="InterPro" id="IPR020615">
    <property type="entry name" value="Thiolase_acyl_enz_int_AS"/>
</dbReference>
<reference evidence="5 7" key="1">
    <citation type="submission" date="2024-07" db="EMBL/GenBank/DDBJ databases">
        <authorList>
            <person name="Li M."/>
        </authorList>
    </citation>
    <scope>NUCLEOTIDE SEQUENCE [LARGE SCALE GENOMIC DNA]</scope>
    <source>
        <strain evidence="5 7">25A3E</strain>
    </source>
</reference>
<dbReference type="Pfam" id="PF00108">
    <property type="entry name" value="Thiolase_N"/>
    <property type="match status" value="1"/>
</dbReference>
<evidence type="ECO:0000259" key="4">
    <source>
        <dbReference type="Pfam" id="PF00108"/>
    </source>
</evidence>
<comment type="caution">
    <text evidence="5">The sequence shown here is derived from an EMBL/GenBank/DDBJ whole genome shotgun (WGS) entry which is preliminary data.</text>
</comment>
<accession>A0ABV3YX57</accession>
<dbReference type="EMBL" id="JBFTEG010000025">
    <property type="protein sequence ID" value="MEX6504389.1"/>
    <property type="molecule type" value="Genomic_DNA"/>
</dbReference>
<dbReference type="EMBL" id="JBFTEG010000017">
    <property type="protein sequence ID" value="MEX6503922.1"/>
    <property type="molecule type" value="Genomic_DNA"/>
</dbReference>
<feature type="non-terminal residue" evidence="5">
    <location>
        <position position="103"/>
    </location>
</feature>
<protein>
    <submittedName>
        <fullName evidence="5">Acetyl-CoA C-acetyltransferase</fullName>
        <ecNumber evidence="5">2.3.1.9</ecNumber>
    </submittedName>
</protein>
<organism evidence="5 7">
    <name type="scientific">Pseudomonas zhanjiangensis</name>
    <dbReference type="NCBI Taxonomy" id="3239015"/>
    <lineage>
        <taxon>Bacteria</taxon>
        <taxon>Pseudomonadati</taxon>
        <taxon>Pseudomonadota</taxon>
        <taxon>Gammaproteobacteria</taxon>
        <taxon>Pseudomonadales</taxon>
        <taxon>Pseudomonadaceae</taxon>
        <taxon>Pseudomonas</taxon>
    </lineage>
</organism>
<dbReference type="InterPro" id="IPR016039">
    <property type="entry name" value="Thiolase-like"/>
</dbReference>
<evidence type="ECO:0000313" key="6">
    <source>
        <dbReference type="EMBL" id="MEX6504389.1"/>
    </source>
</evidence>
<dbReference type="GO" id="GO:0003985">
    <property type="term" value="F:acetyl-CoA C-acetyltransferase activity"/>
    <property type="evidence" value="ECO:0007669"/>
    <property type="project" value="UniProtKB-EC"/>
</dbReference>
<dbReference type="Proteomes" id="UP001560296">
    <property type="component" value="Unassembled WGS sequence"/>
</dbReference>
<dbReference type="EC" id="2.3.1.9" evidence="5"/>
<sequence length="103" mass="10285">MQDVVIVAATRTAIGSFQGSLASIPAPELGAAVIRQLLAQTGLDGAQVDEVILGQVLTAGSGQNPARQAAIQAGLPHAVPALTLNKVCGSGLKALHLGAQAIR</sequence>
<keyword evidence="2 5" id="KW-0808">Transferase</keyword>
<name>A0ABV3YX57_9PSED</name>
<dbReference type="Gene3D" id="3.40.47.10">
    <property type="match status" value="1"/>
</dbReference>
<evidence type="ECO:0000256" key="3">
    <source>
        <dbReference type="ARBA" id="ARBA00023315"/>
    </source>
</evidence>
<dbReference type="PANTHER" id="PTHR18919">
    <property type="entry name" value="ACETYL-COA C-ACYLTRANSFERASE"/>
    <property type="match status" value="1"/>
</dbReference>
<dbReference type="PANTHER" id="PTHR18919:SF107">
    <property type="entry name" value="ACETYL-COA ACETYLTRANSFERASE, CYTOSOLIC"/>
    <property type="match status" value="1"/>
</dbReference>
<evidence type="ECO:0000256" key="2">
    <source>
        <dbReference type="ARBA" id="ARBA00022679"/>
    </source>
</evidence>
<evidence type="ECO:0000256" key="1">
    <source>
        <dbReference type="ARBA" id="ARBA00010982"/>
    </source>
</evidence>
<dbReference type="PROSITE" id="PS00098">
    <property type="entry name" value="THIOLASE_1"/>
    <property type="match status" value="1"/>
</dbReference>
<dbReference type="InterPro" id="IPR020616">
    <property type="entry name" value="Thiolase_N"/>
</dbReference>
<evidence type="ECO:0000313" key="5">
    <source>
        <dbReference type="EMBL" id="MEX6503922.1"/>
    </source>
</evidence>
<comment type="similarity">
    <text evidence="1">Belongs to the thiolase-like superfamily. Thiolase family.</text>
</comment>
<feature type="domain" description="Thiolase N-terminal" evidence="4">
    <location>
        <begin position="4"/>
        <end position="103"/>
    </location>
</feature>
<evidence type="ECO:0000313" key="7">
    <source>
        <dbReference type="Proteomes" id="UP001560296"/>
    </source>
</evidence>
<dbReference type="SUPFAM" id="SSF53901">
    <property type="entry name" value="Thiolase-like"/>
    <property type="match status" value="1"/>
</dbReference>
<gene>
    <name evidence="5" type="ORF">AB5S05_17815</name>
    <name evidence="6" type="ORF">AB5S05_20225</name>
</gene>
<keyword evidence="3 5" id="KW-0012">Acyltransferase</keyword>
<proteinExistence type="inferred from homology"/>